<dbReference type="CDD" id="cd00109">
    <property type="entry name" value="Kunitz-type"/>
    <property type="match status" value="1"/>
</dbReference>
<keyword evidence="1" id="KW-0646">Protease inhibitor</keyword>
<dbReference type="PANTHER" id="PTHR10083:SF374">
    <property type="entry name" value="BPTI_KUNITZ INHIBITOR DOMAIN-CONTAINING PROTEIN"/>
    <property type="match status" value="1"/>
</dbReference>
<dbReference type="Proteomes" id="UP000024635">
    <property type="component" value="Unassembled WGS sequence"/>
</dbReference>
<dbReference type="Gene3D" id="4.10.410.10">
    <property type="entry name" value="Pancreatic trypsin inhibitor Kunitz domain"/>
    <property type="match status" value="1"/>
</dbReference>
<feature type="domain" description="BPTI/Kunitz inhibitor" evidence="5">
    <location>
        <begin position="22"/>
        <end position="74"/>
    </location>
</feature>
<dbReference type="PRINTS" id="PR00759">
    <property type="entry name" value="BASICPTASE"/>
</dbReference>
<dbReference type="SMART" id="SM00131">
    <property type="entry name" value="KU"/>
    <property type="match status" value="1"/>
</dbReference>
<keyword evidence="7" id="KW-1185">Reference proteome</keyword>
<keyword evidence="2" id="KW-0722">Serine protease inhibitor</keyword>
<dbReference type="AlphaFoldDB" id="A0A016UHP7"/>
<dbReference type="PROSITE" id="PS50279">
    <property type="entry name" value="BPTI_KUNITZ_2"/>
    <property type="match status" value="1"/>
</dbReference>
<evidence type="ECO:0000256" key="1">
    <source>
        <dbReference type="ARBA" id="ARBA00022690"/>
    </source>
</evidence>
<organism evidence="6 7">
    <name type="scientific">Ancylostoma ceylanicum</name>
    <dbReference type="NCBI Taxonomy" id="53326"/>
    <lineage>
        <taxon>Eukaryota</taxon>
        <taxon>Metazoa</taxon>
        <taxon>Ecdysozoa</taxon>
        <taxon>Nematoda</taxon>
        <taxon>Chromadorea</taxon>
        <taxon>Rhabditida</taxon>
        <taxon>Rhabditina</taxon>
        <taxon>Rhabditomorpha</taxon>
        <taxon>Strongyloidea</taxon>
        <taxon>Ancylostomatidae</taxon>
        <taxon>Ancylostomatinae</taxon>
        <taxon>Ancylostoma</taxon>
    </lineage>
</organism>
<feature type="signal peptide" evidence="4">
    <location>
        <begin position="1"/>
        <end position="17"/>
    </location>
</feature>
<evidence type="ECO:0000256" key="4">
    <source>
        <dbReference type="SAM" id="SignalP"/>
    </source>
</evidence>
<dbReference type="InterPro" id="IPR050098">
    <property type="entry name" value="TFPI/VKTCI-like"/>
</dbReference>
<proteinExistence type="predicted"/>
<dbReference type="GO" id="GO:0004867">
    <property type="term" value="F:serine-type endopeptidase inhibitor activity"/>
    <property type="evidence" value="ECO:0007669"/>
    <property type="project" value="UniProtKB-KW"/>
</dbReference>
<feature type="chain" id="PRO_5001489322" description="BPTI/Kunitz inhibitor domain-containing protein" evidence="4">
    <location>
        <begin position="18"/>
        <end position="75"/>
    </location>
</feature>
<dbReference type="EMBL" id="JARK01001375">
    <property type="protein sequence ID" value="EYC14889.1"/>
    <property type="molecule type" value="Genomic_DNA"/>
</dbReference>
<sequence>MSIGLIFLFCLIGAMNALDSRCSMPVDSGKECDKPMGIRYVFVKPRGKCMAMEYGGCGGNKNNFKTLSECEKTCS</sequence>
<dbReference type="SUPFAM" id="SSF57362">
    <property type="entry name" value="BPTI-like"/>
    <property type="match status" value="1"/>
</dbReference>
<keyword evidence="4" id="KW-0732">Signal</keyword>
<dbReference type="InterPro" id="IPR036880">
    <property type="entry name" value="Kunitz_BPTI_sf"/>
</dbReference>
<dbReference type="InterPro" id="IPR002223">
    <property type="entry name" value="Kunitz_BPTI"/>
</dbReference>
<evidence type="ECO:0000313" key="7">
    <source>
        <dbReference type="Proteomes" id="UP000024635"/>
    </source>
</evidence>
<reference evidence="7" key="1">
    <citation type="journal article" date="2015" name="Nat. Genet.">
        <title>The genome and transcriptome of the zoonotic hookworm Ancylostoma ceylanicum identify infection-specific gene families.</title>
        <authorList>
            <person name="Schwarz E.M."/>
            <person name="Hu Y."/>
            <person name="Antoshechkin I."/>
            <person name="Miller M.M."/>
            <person name="Sternberg P.W."/>
            <person name="Aroian R.V."/>
        </authorList>
    </citation>
    <scope>NUCLEOTIDE SEQUENCE</scope>
    <source>
        <strain evidence="7">HY135</strain>
    </source>
</reference>
<name>A0A016UHP7_9BILA</name>
<comment type="caution">
    <text evidence="6">The sequence shown here is derived from an EMBL/GenBank/DDBJ whole genome shotgun (WGS) entry which is preliminary data.</text>
</comment>
<dbReference type="GO" id="GO:0005615">
    <property type="term" value="C:extracellular space"/>
    <property type="evidence" value="ECO:0007669"/>
    <property type="project" value="TreeGrafter"/>
</dbReference>
<dbReference type="Pfam" id="PF00014">
    <property type="entry name" value="Kunitz_BPTI"/>
    <property type="match status" value="1"/>
</dbReference>
<dbReference type="OrthoDB" id="5871431at2759"/>
<evidence type="ECO:0000256" key="3">
    <source>
        <dbReference type="ARBA" id="ARBA00023157"/>
    </source>
</evidence>
<accession>A0A016UHP7</accession>
<evidence type="ECO:0000256" key="2">
    <source>
        <dbReference type="ARBA" id="ARBA00022900"/>
    </source>
</evidence>
<evidence type="ECO:0000313" key="6">
    <source>
        <dbReference type="EMBL" id="EYC14889.1"/>
    </source>
</evidence>
<evidence type="ECO:0000259" key="5">
    <source>
        <dbReference type="PROSITE" id="PS50279"/>
    </source>
</evidence>
<gene>
    <name evidence="6" type="primary">Acey_s0039.g67</name>
    <name evidence="6" type="ORF">Y032_0039g67</name>
</gene>
<dbReference type="PANTHER" id="PTHR10083">
    <property type="entry name" value="KUNITZ-TYPE PROTEASE INHIBITOR-RELATED"/>
    <property type="match status" value="1"/>
</dbReference>
<protein>
    <recommendedName>
        <fullName evidence="5">BPTI/Kunitz inhibitor domain-containing protein</fullName>
    </recommendedName>
</protein>
<keyword evidence="3" id="KW-1015">Disulfide bond</keyword>